<evidence type="ECO:0000259" key="20">
    <source>
        <dbReference type="PROSITE" id="PS51383"/>
    </source>
</evidence>
<comment type="function">
    <text evidence="18">Catalyzes the epimerization of the S- and R-forms of NAD(P)HX, a damaged form of NAD(P)H that is a result of enzymatic or heat-dependent hydration. This is a prerequisite for the S-specific NAD(P)H-hydrate dehydratase to allow the repair of both epimers of NAD(P)HX.</text>
</comment>
<dbReference type="InterPro" id="IPR000631">
    <property type="entry name" value="CARKD"/>
</dbReference>
<dbReference type="Pfam" id="PF03853">
    <property type="entry name" value="YjeF_N"/>
    <property type="match status" value="1"/>
</dbReference>
<evidence type="ECO:0000256" key="13">
    <source>
        <dbReference type="ARBA" id="ARBA00023268"/>
    </source>
</evidence>
<evidence type="ECO:0000256" key="3">
    <source>
        <dbReference type="ARBA" id="ARBA00006001"/>
    </source>
</evidence>
<evidence type="ECO:0000256" key="5">
    <source>
        <dbReference type="ARBA" id="ARBA00022723"/>
    </source>
</evidence>
<dbReference type="PIRSF" id="PIRSF017184">
    <property type="entry name" value="Nnr"/>
    <property type="match status" value="1"/>
</dbReference>
<dbReference type="HAMAP" id="MF_01965">
    <property type="entry name" value="NADHX_dehydratase"/>
    <property type="match status" value="1"/>
</dbReference>
<comment type="function">
    <text evidence="14 19">Bifunctional enzyme that catalyzes the epimerization of the S- and R-forms of NAD(P)HX and the dehydration of the S-form of NAD(P)HX at the expense of ADP, which is converted to AMP. This allows the repair of both epimers of NAD(P)HX, a damaged form of NAD(P)H that is a result of enzymatic or heat-dependent hydration.</text>
</comment>
<feature type="binding site" evidence="17">
    <location>
        <begin position="408"/>
        <end position="412"/>
    </location>
    <ligand>
        <name>AMP</name>
        <dbReference type="ChEBI" id="CHEBI:456215"/>
    </ligand>
</feature>
<feature type="binding site" evidence="18">
    <location>
        <position position="126"/>
    </location>
    <ligand>
        <name>K(+)</name>
        <dbReference type="ChEBI" id="CHEBI:29103"/>
    </ligand>
</feature>
<keyword evidence="13" id="KW-0511">Multifunctional enzyme</keyword>
<feature type="binding site" evidence="17">
    <location>
        <position position="436"/>
    </location>
    <ligand>
        <name>AMP</name>
        <dbReference type="ChEBI" id="CHEBI:456215"/>
    </ligand>
</feature>
<feature type="domain" description="YjeF N-terminal" evidence="21">
    <location>
        <begin position="9"/>
        <end position="214"/>
    </location>
</feature>
<comment type="similarity">
    <text evidence="4 19">In the C-terminal section; belongs to the NnrD/CARKD family.</text>
</comment>
<comment type="similarity">
    <text evidence="18">Belongs to the NnrE/AIBP family.</text>
</comment>
<feature type="binding site" evidence="17">
    <location>
        <position position="322"/>
    </location>
    <ligand>
        <name>(6S)-NADPHX</name>
        <dbReference type="ChEBI" id="CHEBI:64076"/>
    </ligand>
</feature>
<dbReference type="AlphaFoldDB" id="A0A1G4G7N8"/>
<keyword evidence="8 17" id="KW-0521">NADP</keyword>
<dbReference type="InterPro" id="IPR030677">
    <property type="entry name" value="Nnr"/>
</dbReference>
<proteinExistence type="inferred from homology"/>
<evidence type="ECO:0000256" key="7">
    <source>
        <dbReference type="ARBA" id="ARBA00022840"/>
    </source>
</evidence>
<sequence length="501" mass="54759">MKILTSEQIRRVDAETIKREGIPSLELMKRAAKAFYDRFTERFPDKNSPVLIFAGVGNNGGDGLVVARLLNKSGYNVKVCIVEYSDHYTEDCAHNVRRIKAENISYMKVREEKEIPELSGYDLLIDGIFGTGLSREVSGIAATVIQRINESGKPVISIDVPSGLFLDRPTSFAVHATETITFEIPKLALYLPDNQAYTDKVTIVPIGLNKEAIAQEASNMSLVERCNIRALLKPLHKFAHKGTQGHGLLIGGSLGKIGSVCLASRAALRSGCGLVTAFVPGCGTSVLQTAFPEAMVIEDRNGTHITSIGYTIRPDAVGIGVGMGLLPETQEAFYRFIQQNRAPMVIDADGLNILSKNREWLSLLPPDTILTPHPKELSRLIGEWREDYEKIEKTIAFAKKYRLIVVLKGAYTLIVTPEHLYVNRTGTPALATAGSGDVLTGIITGLLAQGYSPLEAAQSGVFLHGLTADLTAAEIHPRSFIASDIIDNLGRAYFEIEKRIR</sequence>
<keyword evidence="10 17" id="KW-0520">NAD</keyword>
<feature type="binding site" evidence="18">
    <location>
        <position position="59"/>
    </location>
    <ligand>
        <name>K(+)</name>
        <dbReference type="ChEBI" id="CHEBI:29103"/>
    </ligand>
</feature>
<dbReference type="Proteomes" id="UP000178485">
    <property type="component" value="Chromosome i"/>
</dbReference>
<keyword evidence="7 17" id="KW-0067">ATP-binding</keyword>
<dbReference type="EMBL" id="LT608328">
    <property type="protein sequence ID" value="SCM58136.1"/>
    <property type="molecule type" value="Genomic_DNA"/>
</dbReference>
<dbReference type="GO" id="GO:0005524">
    <property type="term" value="F:ATP binding"/>
    <property type="evidence" value="ECO:0007669"/>
    <property type="project" value="UniProtKB-UniRule"/>
</dbReference>
<dbReference type="InterPro" id="IPR017953">
    <property type="entry name" value="Carbohydrate_kinase_pred_CS"/>
</dbReference>
<evidence type="ECO:0000313" key="22">
    <source>
        <dbReference type="EMBL" id="SCM58136.1"/>
    </source>
</evidence>
<evidence type="ECO:0000256" key="14">
    <source>
        <dbReference type="ARBA" id="ARBA00025153"/>
    </source>
</evidence>
<evidence type="ECO:0000256" key="2">
    <source>
        <dbReference type="ARBA" id="ARBA00000909"/>
    </source>
</evidence>
<dbReference type="PROSITE" id="PS01050">
    <property type="entry name" value="YJEF_C_2"/>
    <property type="match status" value="1"/>
</dbReference>
<comment type="subunit">
    <text evidence="17">Homotetramer.</text>
</comment>
<dbReference type="GO" id="GO:0110051">
    <property type="term" value="P:metabolite repair"/>
    <property type="evidence" value="ECO:0007669"/>
    <property type="project" value="TreeGrafter"/>
</dbReference>
<comment type="catalytic activity">
    <reaction evidence="15 17 19">
        <text>(6S)-NADHX + ADP = AMP + phosphate + NADH + H(+)</text>
        <dbReference type="Rhea" id="RHEA:32223"/>
        <dbReference type="ChEBI" id="CHEBI:15378"/>
        <dbReference type="ChEBI" id="CHEBI:43474"/>
        <dbReference type="ChEBI" id="CHEBI:57945"/>
        <dbReference type="ChEBI" id="CHEBI:64074"/>
        <dbReference type="ChEBI" id="CHEBI:456215"/>
        <dbReference type="ChEBI" id="CHEBI:456216"/>
        <dbReference type="EC" id="4.2.1.136"/>
    </reaction>
</comment>
<feature type="binding site" evidence="17">
    <location>
        <position position="437"/>
    </location>
    <ligand>
        <name>(6S)-NADPHX</name>
        <dbReference type="ChEBI" id="CHEBI:64076"/>
    </ligand>
</feature>
<evidence type="ECO:0000256" key="4">
    <source>
        <dbReference type="ARBA" id="ARBA00009524"/>
    </source>
</evidence>
<dbReference type="STRING" id="1642646.ING2E5A_1677"/>
<dbReference type="PROSITE" id="PS51383">
    <property type="entry name" value="YJEF_C_3"/>
    <property type="match status" value="1"/>
</dbReference>
<dbReference type="Pfam" id="PF01256">
    <property type="entry name" value="Carb_kinase"/>
    <property type="match status" value="1"/>
</dbReference>
<comment type="cofactor">
    <cofactor evidence="18 19">
        <name>K(+)</name>
        <dbReference type="ChEBI" id="CHEBI:29103"/>
    </cofactor>
    <text evidence="18 19">Binds 1 potassium ion per subunit.</text>
</comment>
<name>A0A1G4G7N8_9BACT</name>
<evidence type="ECO:0000256" key="1">
    <source>
        <dbReference type="ARBA" id="ARBA00000013"/>
    </source>
</evidence>
<evidence type="ECO:0000256" key="9">
    <source>
        <dbReference type="ARBA" id="ARBA00022958"/>
    </source>
</evidence>
<comment type="catalytic activity">
    <reaction evidence="2 18 19">
        <text>(6R)-NADPHX = (6S)-NADPHX</text>
        <dbReference type="Rhea" id="RHEA:32227"/>
        <dbReference type="ChEBI" id="CHEBI:64076"/>
        <dbReference type="ChEBI" id="CHEBI:64077"/>
        <dbReference type="EC" id="5.1.99.6"/>
    </reaction>
</comment>
<dbReference type="Gene3D" id="3.40.50.10260">
    <property type="entry name" value="YjeF N-terminal domain"/>
    <property type="match status" value="1"/>
</dbReference>
<feature type="binding site" evidence="17">
    <location>
        <position position="373"/>
    </location>
    <ligand>
        <name>(6S)-NADPHX</name>
        <dbReference type="ChEBI" id="CHEBI:64076"/>
    </ligand>
</feature>
<evidence type="ECO:0000256" key="15">
    <source>
        <dbReference type="ARBA" id="ARBA00048238"/>
    </source>
</evidence>
<evidence type="ECO:0000256" key="11">
    <source>
        <dbReference type="ARBA" id="ARBA00023235"/>
    </source>
</evidence>
<dbReference type="RefSeq" id="WP_071136956.1">
    <property type="nucleotide sequence ID" value="NZ_JAQVII010000115.1"/>
</dbReference>
<evidence type="ECO:0000256" key="6">
    <source>
        <dbReference type="ARBA" id="ARBA00022741"/>
    </source>
</evidence>
<comment type="catalytic activity">
    <reaction evidence="1 18 19">
        <text>(6R)-NADHX = (6S)-NADHX</text>
        <dbReference type="Rhea" id="RHEA:32215"/>
        <dbReference type="ChEBI" id="CHEBI:64074"/>
        <dbReference type="ChEBI" id="CHEBI:64075"/>
        <dbReference type="EC" id="5.1.99.6"/>
    </reaction>
</comment>
<dbReference type="InterPro" id="IPR036652">
    <property type="entry name" value="YjeF_N_dom_sf"/>
</dbReference>
<evidence type="ECO:0000256" key="16">
    <source>
        <dbReference type="ARBA" id="ARBA00049209"/>
    </source>
</evidence>
<accession>A0A1G4G7N8</accession>
<protein>
    <recommendedName>
        <fullName evidence="19">Bifunctional NAD(P)H-hydrate repair enzyme</fullName>
    </recommendedName>
    <alternativeName>
        <fullName evidence="19">Nicotinamide nucleotide repair protein</fullName>
    </alternativeName>
    <domain>
        <recommendedName>
            <fullName evidence="19">ADP-dependent (S)-NAD(P)H-hydrate dehydratase</fullName>
            <ecNumber evidence="19">4.2.1.136</ecNumber>
        </recommendedName>
        <alternativeName>
            <fullName evidence="19">ADP-dependent NAD(P)HX dehydratase</fullName>
        </alternativeName>
    </domain>
    <domain>
        <recommendedName>
            <fullName evidence="19">NAD(P)H-hydrate epimerase</fullName>
            <ecNumber evidence="19">5.1.99.6</ecNumber>
        </recommendedName>
    </domain>
</protein>
<dbReference type="EC" id="5.1.99.6" evidence="19"/>
<dbReference type="PANTHER" id="PTHR12592:SF0">
    <property type="entry name" value="ATP-DEPENDENT (S)-NAD(P)H-HYDRATE DEHYDRATASE"/>
    <property type="match status" value="1"/>
</dbReference>
<feature type="domain" description="YjeF C-terminal" evidence="20">
    <location>
        <begin position="224"/>
        <end position="496"/>
    </location>
</feature>
<keyword evidence="23" id="KW-1185">Reference proteome</keyword>
<evidence type="ECO:0000256" key="12">
    <source>
        <dbReference type="ARBA" id="ARBA00023239"/>
    </source>
</evidence>
<dbReference type="EC" id="4.2.1.136" evidence="19"/>
<organism evidence="22 23">
    <name type="scientific">Petrimonas mucosa</name>
    <dbReference type="NCBI Taxonomy" id="1642646"/>
    <lineage>
        <taxon>Bacteria</taxon>
        <taxon>Pseudomonadati</taxon>
        <taxon>Bacteroidota</taxon>
        <taxon>Bacteroidia</taxon>
        <taxon>Bacteroidales</taxon>
        <taxon>Dysgonomonadaceae</taxon>
        <taxon>Petrimonas</taxon>
    </lineage>
</organism>
<comment type="similarity">
    <text evidence="17">Belongs to the NnrD/CARKD family.</text>
</comment>
<comment type="cofactor">
    <cofactor evidence="17">
        <name>Mg(2+)</name>
        <dbReference type="ChEBI" id="CHEBI:18420"/>
    </cofactor>
</comment>
<dbReference type="InterPro" id="IPR004443">
    <property type="entry name" value="YjeF_N_dom"/>
</dbReference>
<keyword evidence="5 18" id="KW-0479">Metal-binding</keyword>
<gene>
    <name evidence="17 22" type="primary">nnrD</name>
    <name evidence="18" type="synonym">nnrE</name>
    <name evidence="22" type="ORF">ING2E5A_1677</name>
</gene>
<comment type="caution">
    <text evidence="17">Lacks conserved residue(s) required for the propagation of feature annotation.</text>
</comment>
<dbReference type="GO" id="GO:0046496">
    <property type="term" value="P:nicotinamide nucleotide metabolic process"/>
    <property type="evidence" value="ECO:0007669"/>
    <property type="project" value="UniProtKB-UniRule"/>
</dbReference>
<dbReference type="PANTHER" id="PTHR12592">
    <property type="entry name" value="ATP-DEPENDENT (S)-NAD(P)H-HYDRATE DEHYDRATASE FAMILY MEMBER"/>
    <property type="match status" value="1"/>
</dbReference>
<feature type="binding site" evidence="18">
    <location>
        <position position="159"/>
    </location>
    <ligand>
        <name>(6S)-NADPHX</name>
        <dbReference type="ChEBI" id="CHEBI:64076"/>
    </ligand>
</feature>
<dbReference type="CDD" id="cd01171">
    <property type="entry name" value="YXKO-related"/>
    <property type="match status" value="1"/>
</dbReference>
<comment type="catalytic activity">
    <reaction evidence="16 17 19">
        <text>(6S)-NADPHX + ADP = AMP + phosphate + NADPH + H(+)</text>
        <dbReference type="Rhea" id="RHEA:32235"/>
        <dbReference type="ChEBI" id="CHEBI:15378"/>
        <dbReference type="ChEBI" id="CHEBI:43474"/>
        <dbReference type="ChEBI" id="CHEBI:57783"/>
        <dbReference type="ChEBI" id="CHEBI:64076"/>
        <dbReference type="ChEBI" id="CHEBI:456215"/>
        <dbReference type="ChEBI" id="CHEBI:456216"/>
        <dbReference type="EC" id="4.2.1.136"/>
    </reaction>
</comment>
<evidence type="ECO:0000256" key="19">
    <source>
        <dbReference type="PIRNR" id="PIRNR017184"/>
    </source>
</evidence>
<dbReference type="NCBIfam" id="TIGR00196">
    <property type="entry name" value="yjeF_cterm"/>
    <property type="match status" value="1"/>
</dbReference>
<keyword evidence="11 18" id="KW-0413">Isomerase</keyword>
<evidence type="ECO:0000256" key="18">
    <source>
        <dbReference type="HAMAP-Rule" id="MF_01966"/>
    </source>
</evidence>
<feature type="binding site" evidence="18">
    <location>
        <begin position="130"/>
        <end position="136"/>
    </location>
    <ligand>
        <name>(6S)-NADPHX</name>
        <dbReference type="ChEBI" id="CHEBI:64076"/>
    </ligand>
</feature>
<dbReference type="GO" id="GO:0052855">
    <property type="term" value="F:ADP-dependent NAD(P)H-hydrate dehydratase activity"/>
    <property type="evidence" value="ECO:0007669"/>
    <property type="project" value="UniProtKB-UniRule"/>
</dbReference>
<dbReference type="GO" id="GO:0046872">
    <property type="term" value="F:metal ion binding"/>
    <property type="evidence" value="ECO:0007669"/>
    <property type="project" value="UniProtKB-UniRule"/>
</dbReference>
<comment type="function">
    <text evidence="17">Catalyzes the dehydration of the S-form of NAD(P)HX at the expense of ADP, which is converted to AMP. Together with NAD(P)HX epimerase, which catalyzes the epimerization of the S- and R-forms, the enzyme allows the repair of both epimers of NAD(P)HX, a damaged form of NAD(P)H that is a result of enzymatic or heat-dependent hydration.</text>
</comment>
<evidence type="ECO:0000256" key="10">
    <source>
        <dbReference type="ARBA" id="ARBA00023027"/>
    </source>
</evidence>
<evidence type="ECO:0000313" key="23">
    <source>
        <dbReference type="Proteomes" id="UP000178485"/>
    </source>
</evidence>
<dbReference type="NCBIfam" id="TIGR00197">
    <property type="entry name" value="yjeF_nterm"/>
    <property type="match status" value="1"/>
</dbReference>
<dbReference type="GO" id="GO:0052856">
    <property type="term" value="F:NAD(P)HX epimerase activity"/>
    <property type="evidence" value="ECO:0007669"/>
    <property type="project" value="UniProtKB-UniRule"/>
</dbReference>
<reference evidence="22 23" key="1">
    <citation type="submission" date="2016-08" db="EMBL/GenBank/DDBJ databases">
        <authorList>
            <person name="Seilhamer J.J."/>
        </authorList>
    </citation>
    <scope>NUCLEOTIDE SEQUENCE [LARGE SCALE GENOMIC DNA]</scope>
    <source>
        <strain evidence="22">ING2-E5A</strain>
    </source>
</reference>
<dbReference type="HAMAP" id="MF_01966">
    <property type="entry name" value="NADHX_epimerase"/>
    <property type="match status" value="1"/>
</dbReference>
<evidence type="ECO:0000256" key="17">
    <source>
        <dbReference type="HAMAP-Rule" id="MF_01965"/>
    </source>
</evidence>
<dbReference type="SUPFAM" id="SSF53613">
    <property type="entry name" value="Ribokinase-like"/>
    <property type="match status" value="1"/>
</dbReference>
<evidence type="ECO:0000256" key="8">
    <source>
        <dbReference type="ARBA" id="ARBA00022857"/>
    </source>
</evidence>
<dbReference type="SUPFAM" id="SSF64153">
    <property type="entry name" value="YjeF N-terminal domain-like"/>
    <property type="match status" value="1"/>
</dbReference>
<dbReference type="Gene3D" id="3.40.1190.20">
    <property type="match status" value="1"/>
</dbReference>
<dbReference type="PROSITE" id="PS51385">
    <property type="entry name" value="YJEF_N"/>
    <property type="match status" value="1"/>
</dbReference>
<feature type="binding site" evidence="18">
    <location>
        <begin position="58"/>
        <end position="62"/>
    </location>
    <ligand>
        <name>(6S)-NADPHX</name>
        <dbReference type="ChEBI" id="CHEBI:64076"/>
    </ligand>
</feature>
<keyword evidence="12 17" id="KW-0456">Lyase</keyword>
<keyword evidence="9 18" id="KW-0630">Potassium</keyword>
<keyword evidence="6 17" id="KW-0547">Nucleotide-binding</keyword>
<dbReference type="KEGG" id="pmuc:ING2E5A_1677"/>
<evidence type="ECO:0000259" key="21">
    <source>
        <dbReference type="PROSITE" id="PS51385"/>
    </source>
</evidence>
<dbReference type="InterPro" id="IPR029056">
    <property type="entry name" value="Ribokinase-like"/>
</dbReference>
<comment type="similarity">
    <text evidence="3 19">In the N-terminal section; belongs to the NnrE/AIBP family.</text>
</comment>
<feature type="binding site" evidence="18">
    <location>
        <position position="162"/>
    </location>
    <ligand>
        <name>K(+)</name>
        <dbReference type="ChEBI" id="CHEBI:29103"/>
    </ligand>
</feature>